<keyword evidence="1" id="KW-0812">Transmembrane</keyword>
<feature type="transmembrane region" description="Helical" evidence="1">
    <location>
        <begin position="6"/>
        <end position="26"/>
    </location>
</feature>
<protein>
    <submittedName>
        <fullName evidence="2">Uncharacterized protein</fullName>
    </submittedName>
</protein>
<dbReference type="Proteomes" id="UP000266743">
    <property type="component" value="Chromosome 9"/>
</dbReference>
<keyword evidence="1" id="KW-1133">Transmembrane helix</keyword>
<proteinExistence type="predicted"/>
<accession>A0A3L6L548</accession>
<dbReference type="EMBL" id="QSBY01000009">
    <property type="protein sequence ID" value="RHW70367.1"/>
    <property type="molecule type" value="Genomic_DNA"/>
</dbReference>
<reference evidence="2" key="1">
    <citation type="submission" date="2018-09" db="EMBL/GenBank/DDBJ databases">
        <title>whole genome sequence of T. equiperdum IVM-t1 strain.</title>
        <authorList>
            <person name="Suganuma K."/>
        </authorList>
    </citation>
    <scope>NUCLEOTIDE SEQUENCE [LARGE SCALE GENOMIC DNA]</scope>
    <source>
        <strain evidence="2">IVM-t1</strain>
    </source>
</reference>
<sequence length="51" mass="5496">MTLGMAGIILCYPVAYWSFIMAYLVAVGSTIKRDQKVAAAAGCFMWTECAA</sequence>
<organism evidence="2">
    <name type="scientific">Trypanosoma brucei equiperdum</name>
    <dbReference type="NCBI Taxonomy" id="630700"/>
    <lineage>
        <taxon>Eukaryota</taxon>
        <taxon>Discoba</taxon>
        <taxon>Euglenozoa</taxon>
        <taxon>Kinetoplastea</taxon>
        <taxon>Metakinetoplastina</taxon>
        <taxon>Trypanosomatida</taxon>
        <taxon>Trypanosomatidae</taxon>
        <taxon>Trypanosoma</taxon>
    </lineage>
</organism>
<keyword evidence="1" id="KW-0472">Membrane</keyword>
<gene>
    <name evidence="2" type="ORF">DPX39_090014200</name>
</gene>
<name>A0A3L6L548_9TRYP</name>
<evidence type="ECO:0000313" key="2">
    <source>
        <dbReference type="EMBL" id="RHW70367.1"/>
    </source>
</evidence>
<evidence type="ECO:0000256" key="1">
    <source>
        <dbReference type="SAM" id="Phobius"/>
    </source>
</evidence>
<comment type="caution">
    <text evidence="2">The sequence shown here is derived from an EMBL/GenBank/DDBJ whole genome shotgun (WGS) entry which is preliminary data.</text>
</comment>
<dbReference type="AlphaFoldDB" id="A0A3L6L548"/>